<gene>
    <name evidence="1" type="ORF">CU320_05005</name>
</gene>
<dbReference type="EMBL" id="PGOZ01000004">
    <property type="protein sequence ID" value="PJI33009.1"/>
    <property type="molecule type" value="Genomic_DNA"/>
</dbReference>
<sequence>MTIQKFPKKLAEQMFDANVKFESILHVPTLTVSEQLPEKFEDFITDLESYAEDFIKQHPQLQCCIEKLIEHADELMDEDYAQQFARYCGELEFLIQIEFPTPRNFKFDEGGKYLSCSVGGWYRIEWIFAKNMQDAAEQAIQIATNCFKEEEQKARKEQGLEG</sequence>
<dbReference type="RefSeq" id="WP_100357391.1">
    <property type="nucleotide sequence ID" value="NZ_PGOZ01000004.1"/>
</dbReference>
<comment type="caution">
    <text evidence="1">The sequence shown here is derived from an EMBL/GenBank/DDBJ whole genome shotgun (WGS) entry which is preliminary data.</text>
</comment>
<evidence type="ECO:0000313" key="2">
    <source>
        <dbReference type="Proteomes" id="UP000242351"/>
    </source>
</evidence>
<dbReference type="AlphaFoldDB" id="A0A2H9UMS4"/>
<reference evidence="1 2" key="2">
    <citation type="submission" date="2017-12" db="EMBL/GenBank/DDBJ databases">
        <title>Revising the taxonomy of the Acinetobacter lwoffii group: the description of Acinetobacter pseudolwoffii sp. nov. and emended description of Acinetobacter lwoffii.</title>
        <authorList>
            <person name="Nemec A."/>
        </authorList>
    </citation>
    <scope>NUCLEOTIDE SEQUENCE [LARGE SCALE GENOMIC DNA]</scope>
    <source>
        <strain evidence="1 2">ANC 5347</strain>
    </source>
</reference>
<protein>
    <submittedName>
        <fullName evidence="1">Uncharacterized protein</fullName>
    </submittedName>
</protein>
<dbReference type="Proteomes" id="UP000242351">
    <property type="component" value="Unassembled WGS sequence"/>
</dbReference>
<proteinExistence type="predicted"/>
<organism evidence="1 2">
    <name type="scientific">Acinetobacter pseudolwoffii</name>
    <dbReference type="NCBI Taxonomy" id="2053287"/>
    <lineage>
        <taxon>Bacteria</taxon>
        <taxon>Pseudomonadati</taxon>
        <taxon>Pseudomonadota</taxon>
        <taxon>Gammaproteobacteria</taxon>
        <taxon>Moraxellales</taxon>
        <taxon>Moraxellaceae</taxon>
        <taxon>Acinetobacter</taxon>
    </lineage>
</organism>
<reference evidence="1 2" key="1">
    <citation type="submission" date="2017-11" db="EMBL/GenBank/DDBJ databases">
        <authorList>
            <person name="Han C.G."/>
        </authorList>
    </citation>
    <scope>NUCLEOTIDE SEQUENCE [LARGE SCALE GENOMIC DNA]</scope>
    <source>
        <strain evidence="1 2">ANC 5347</strain>
    </source>
</reference>
<name>A0A2H9UMS4_9GAMM</name>
<accession>A0A2H9UMS4</accession>
<evidence type="ECO:0000313" key="1">
    <source>
        <dbReference type="EMBL" id="PJI33009.1"/>
    </source>
</evidence>